<keyword evidence="1" id="KW-0472">Membrane</keyword>
<proteinExistence type="predicted"/>
<comment type="caution">
    <text evidence="2">The sequence shown here is derived from an EMBL/GenBank/DDBJ whole genome shotgun (WGS) entry which is preliminary data.</text>
</comment>
<organism evidence="2 3">
    <name type="scientific">Psychromarinibacter halotolerans</name>
    <dbReference type="NCBI Taxonomy" id="1775175"/>
    <lineage>
        <taxon>Bacteria</taxon>
        <taxon>Pseudomonadati</taxon>
        <taxon>Pseudomonadota</taxon>
        <taxon>Alphaproteobacteria</taxon>
        <taxon>Rhodobacterales</taxon>
        <taxon>Paracoccaceae</taxon>
        <taxon>Psychromarinibacter</taxon>
    </lineage>
</organism>
<feature type="transmembrane region" description="Helical" evidence="1">
    <location>
        <begin position="20"/>
        <end position="41"/>
    </location>
</feature>
<sequence length="195" mass="21118">MKLLNLFSGIPNKVRATASLALLIIACLIISKTFVVERVFLPDQLRSYTPGLVAGLVAILLTIPIARADLLAVHQDSIFEMFMTLGICVAIVYLTAALATIGLGGNGGWLGRPVSFFVIFIIIISNLNPSRYGELAVLSIGALSAWNISEADNIMGIYGFLIWVFAVPGFVLALDLEKAIEQMRSNPANDDRHSR</sequence>
<feature type="transmembrane region" description="Helical" evidence="1">
    <location>
        <begin position="47"/>
        <end position="66"/>
    </location>
</feature>
<reference evidence="3" key="1">
    <citation type="journal article" date="2019" name="Int. J. Syst. Evol. Microbiol.">
        <title>The Global Catalogue of Microorganisms (GCM) 10K type strain sequencing project: providing services to taxonomists for standard genome sequencing and annotation.</title>
        <authorList>
            <consortium name="The Broad Institute Genomics Platform"/>
            <consortium name="The Broad Institute Genome Sequencing Center for Infectious Disease"/>
            <person name="Wu L."/>
            <person name="Ma J."/>
        </authorList>
    </citation>
    <scope>NUCLEOTIDE SEQUENCE [LARGE SCALE GENOMIC DNA]</scope>
    <source>
        <strain evidence="3">KCTC 52366</strain>
    </source>
</reference>
<dbReference type="Proteomes" id="UP001595632">
    <property type="component" value="Unassembled WGS sequence"/>
</dbReference>
<feature type="transmembrane region" description="Helical" evidence="1">
    <location>
        <begin position="109"/>
        <end position="127"/>
    </location>
</feature>
<dbReference type="RefSeq" id="WP_275634223.1">
    <property type="nucleotide sequence ID" value="NZ_JARGYD010000008.1"/>
</dbReference>
<gene>
    <name evidence="2" type="ORF">ACFOGP_20040</name>
</gene>
<feature type="transmembrane region" description="Helical" evidence="1">
    <location>
        <begin position="78"/>
        <end position="103"/>
    </location>
</feature>
<keyword evidence="3" id="KW-1185">Reference proteome</keyword>
<evidence type="ECO:0000313" key="3">
    <source>
        <dbReference type="Proteomes" id="UP001595632"/>
    </source>
</evidence>
<evidence type="ECO:0000313" key="2">
    <source>
        <dbReference type="EMBL" id="MFC3145023.1"/>
    </source>
</evidence>
<feature type="transmembrane region" description="Helical" evidence="1">
    <location>
        <begin position="155"/>
        <end position="174"/>
    </location>
</feature>
<protein>
    <submittedName>
        <fullName evidence="2">Uncharacterized protein</fullName>
    </submittedName>
</protein>
<accession>A0ABV7GTP8</accession>
<name>A0ABV7GTP8_9RHOB</name>
<dbReference type="PROSITE" id="PS51257">
    <property type="entry name" value="PROKAR_LIPOPROTEIN"/>
    <property type="match status" value="1"/>
</dbReference>
<evidence type="ECO:0000256" key="1">
    <source>
        <dbReference type="SAM" id="Phobius"/>
    </source>
</evidence>
<dbReference type="EMBL" id="JBHRTB010000010">
    <property type="protein sequence ID" value="MFC3145023.1"/>
    <property type="molecule type" value="Genomic_DNA"/>
</dbReference>
<keyword evidence="1" id="KW-0812">Transmembrane</keyword>
<keyword evidence="1" id="KW-1133">Transmembrane helix</keyword>